<name>V4GTM2_9EURY</name>
<dbReference type="RefSeq" id="WP_023394255.1">
    <property type="nucleotide sequence ID" value="NZ_ASGZ01000028.1"/>
</dbReference>
<evidence type="ECO:0000256" key="1">
    <source>
        <dbReference type="ARBA" id="ARBA00022729"/>
    </source>
</evidence>
<dbReference type="NCBIfam" id="TIGR04126">
    <property type="entry name" value="PGF_CTERM"/>
    <property type="match status" value="1"/>
</dbReference>
<sequence>MKDRYIVSAVVLLSALAGAVVAPAVAADTAPAVQAQTADSNASVTYDDQTAADAVVIESATLPDGGFVVVYNESGGRVGTTDALDAGTHENLTVNVSPAFDRDSVSVAEAHRDNDSDGAFDATTDVAYTELGAAISDTSFVTVNDSAASTESPADATTTDGTTAADTADGSATAANDGSATDGATDADTTETTAPGFTAAFAVAALAAVGLLAARR</sequence>
<gene>
    <name evidence="6" type="ORF">K933_08352</name>
</gene>
<feature type="domain" description="PGF-CTERM archaeal protein-sorting signal" evidence="4">
    <location>
        <begin position="195"/>
        <end position="216"/>
    </location>
</feature>
<comment type="caution">
    <text evidence="6">The sequence shown here is derived from an EMBL/GenBank/DDBJ whole genome shotgun (WGS) entry which is preliminary data.</text>
</comment>
<reference evidence="6 7" key="1">
    <citation type="journal article" date="2013" name="Genome Announc.">
        <title>Draft Genome Sequence of 'Candidatus Halobonum tyrrellensis' Strain G22, Isolated from the Hypersaline Waters of Lake Tyrrell, Australia.</title>
        <authorList>
            <person name="Ugalde J.A."/>
            <person name="Narasingarao P."/>
            <person name="Kuo S."/>
            <person name="Podell S."/>
            <person name="Allen E.E."/>
        </authorList>
    </citation>
    <scope>NUCLEOTIDE SEQUENCE [LARGE SCALE GENOMIC DNA]</scope>
    <source>
        <strain evidence="6 7">G22</strain>
    </source>
</reference>
<dbReference type="AlphaFoldDB" id="V4GTM2"/>
<proteinExistence type="predicted"/>
<dbReference type="STRING" id="1324957.K933_08352"/>
<evidence type="ECO:0000313" key="7">
    <source>
        <dbReference type="Proteomes" id="UP000017840"/>
    </source>
</evidence>
<evidence type="ECO:0000259" key="4">
    <source>
        <dbReference type="Pfam" id="PF18204"/>
    </source>
</evidence>
<dbReference type="eggNOG" id="arCOG10180">
    <property type="taxonomic scope" value="Archaea"/>
</dbReference>
<dbReference type="OrthoDB" id="239724at2157"/>
<dbReference type="InterPro" id="IPR055706">
    <property type="entry name" value="Slg1/2_DUF7282"/>
</dbReference>
<evidence type="ECO:0000313" key="6">
    <source>
        <dbReference type="EMBL" id="ESP88456.1"/>
    </source>
</evidence>
<keyword evidence="3" id="KW-1133">Transmembrane helix</keyword>
<dbReference type="GO" id="GO:0030115">
    <property type="term" value="C:S-layer"/>
    <property type="evidence" value="ECO:0007669"/>
    <property type="project" value="UniProtKB-SubCell"/>
</dbReference>
<feature type="compositionally biased region" description="Low complexity" evidence="2">
    <location>
        <begin position="154"/>
        <end position="191"/>
    </location>
</feature>
<dbReference type="Pfam" id="PF18204">
    <property type="entry name" value="PGF-CTERM"/>
    <property type="match status" value="1"/>
</dbReference>
<evidence type="ECO:0008006" key="8">
    <source>
        <dbReference type="Google" id="ProtNLM"/>
    </source>
</evidence>
<keyword evidence="1" id="KW-0732">Signal</keyword>
<dbReference type="GO" id="GO:0005886">
    <property type="term" value="C:plasma membrane"/>
    <property type="evidence" value="ECO:0007669"/>
    <property type="project" value="UniProtKB-SubCell"/>
</dbReference>
<keyword evidence="7" id="KW-1185">Reference proteome</keyword>
<dbReference type="Pfam" id="PF23951">
    <property type="entry name" value="DUF7282"/>
    <property type="match status" value="1"/>
</dbReference>
<feature type="transmembrane region" description="Helical" evidence="3">
    <location>
        <begin position="194"/>
        <end position="214"/>
    </location>
</feature>
<organism evidence="6 7">
    <name type="scientific">Candidatus Halobonum tyrrellensis G22</name>
    <dbReference type="NCBI Taxonomy" id="1324957"/>
    <lineage>
        <taxon>Archaea</taxon>
        <taxon>Methanobacteriati</taxon>
        <taxon>Methanobacteriota</taxon>
        <taxon>Stenosarchaea group</taxon>
        <taxon>Halobacteria</taxon>
        <taxon>Halobacteriales</taxon>
        <taxon>Haloferacaceae</taxon>
        <taxon>Candidatus Halobonum</taxon>
    </lineage>
</organism>
<evidence type="ECO:0000256" key="2">
    <source>
        <dbReference type="SAM" id="MobiDB-lite"/>
    </source>
</evidence>
<keyword evidence="3" id="KW-0812">Transmembrane</keyword>
<dbReference type="InterPro" id="IPR026371">
    <property type="entry name" value="PGF_CTERM"/>
</dbReference>
<accession>V4GTM2</accession>
<feature type="region of interest" description="Disordered" evidence="2">
    <location>
        <begin position="146"/>
        <end position="191"/>
    </location>
</feature>
<keyword evidence="3" id="KW-0472">Membrane</keyword>
<evidence type="ECO:0000256" key="3">
    <source>
        <dbReference type="SAM" id="Phobius"/>
    </source>
</evidence>
<feature type="domain" description="DUF7282" evidence="5">
    <location>
        <begin position="42"/>
        <end position="142"/>
    </location>
</feature>
<dbReference type="EMBL" id="ASGZ01000028">
    <property type="protein sequence ID" value="ESP88456.1"/>
    <property type="molecule type" value="Genomic_DNA"/>
</dbReference>
<dbReference type="PATRIC" id="fig|1324957.4.peg.1695"/>
<protein>
    <recommendedName>
        <fullName evidence="8">PGF-CTERM sorting domain-containing protein</fullName>
    </recommendedName>
</protein>
<evidence type="ECO:0000259" key="5">
    <source>
        <dbReference type="Pfam" id="PF23951"/>
    </source>
</evidence>
<dbReference type="Proteomes" id="UP000017840">
    <property type="component" value="Unassembled WGS sequence"/>
</dbReference>